<feature type="domain" description="HTH-like" evidence="2">
    <location>
        <begin position="142"/>
        <end position="196"/>
    </location>
</feature>
<evidence type="ECO:0000313" key="4">
    <source>
        <dbReference type="Proteomes" id="UP000529783"/>
    </source>
</evidence>
<reference evidence="3 4" key="1">
    <citation type="submission" date="2020-07" db="EMBL/GenBank/DDBJ databases">
        <title>Sequencing the genomes of 1000 actinobacteria strains.</title>
        <authorList>
            <person name="Klenk H.-P."/>
        </authorList>
    </citation>
    <scope>NUCLEOTIDE SEQUENCE [LARGE SCALE GENOMIC DNA]</scope>
    <source>
        <strain evidence="3 4">DSM 40398</strain>
    </source>
</reference>
<dbReference type="InterPro" id="IPR009057">
    <property type="entry name" value="Homeodomain-like_sf"/>
</dbReference>
<proteinExistence type="predicted"/>
<dbReference type="InterPro" id="IPR025948">
    <property type="entry name" value="HTH-like_dom"/>
</dbReference>
<name>A0A7Y9EPM1_9ACTN</name>
<keyword evidence="4" id="KW-1185">Reference proteome</keyword>
<dbReference type="SUPFAM" id="SSF46689">
    <property type="entry name" value="Homeodomain-like"/>
    <property type="match status" value="1"/>
</dbReference>
<dbReference type="InterPro" id="IPR050900">
    <property type="entry name" value="Transposase_IS3/IS150/IS904"/>
</dbReference>
<dbReference type="GO" id="GO:0004803">
    <property type="term" value="F:transposase activity"/>
    <property type="evidence" value="ECO:0007669"/>
    <property type="project" value="InterPro"/>
</dbReference>
<dbReference type="InterPro" id="IPR002514">
    <property type="entry name" value="Transposase_8"/>
</dbReference>
<dbReference type="AlphaFoldDB" id="A0A7Y9EPM1"/>
<dbReference type="PANTHER" id="PTHR46889:SF4">
    <property type="entry name" value="TRANSPOSASE INSO FOR INSERTION SEQUENCE ELEMENT IS911B-RELATED"/>
    <property type="match status" value="1"/>
</dbReference>
<dbReference type="Pfam" id="PF13276">
    <property type="entry name" value="HTH_21"/>
    <property type="match status" value="1"/>
</dbReference>
<comment type="caution">
    <text evidence="3">The sequence shown here is derived from an EMBL/GenBank/DDBJ whole genome shotgun (WGS) entry which is preliminary data.</text>
</comment>
<protein>
    <submittedName>
        <fullName evidence="3">Transposase-like protein</fullName>
    </submittedName>
</protein>
<evidence type="ECO:0000313" key="3">
    <source>
        <dbReference type="EMBL" id="NYD51618.1"/>
    </source>
</evidence>
<accession>A0A7Y9EPM1</accession>
<keyword evidence="1" id="KW-0175">Coiled coil</keyword>
<dbReference type="GO" id="GO:0003677">
    <property type="term" value="F:DNA binding"/>
    <property type="evidence" value="ECO:0007669"/>
    <property type="project" value="InterPro"/>
</dbReference>
<evidence type="ECO:0000256" key="1">
    <source>
        <dbReference type="SAM" id="Coils"/>
    </source>
</evidence>
<evidence type="ECO:0000259" key="2">
    <source>
        <dbReference type="Pfam" id="PF13276"/>
    </source>
</evidence>
<feature type="coiled-coil region" evidence="1">
    <location>
        <begin position="56"/>
        <end position="90"/>
    </location>
</feature>
<dbReference type="EMBL" id="JACCBA010000001">
    <property type="protein sequence ID" value="NYD51618.1"/>
    <property type="molecule type" value="Genomic_DNA"/>
</dbReference>
<dbReference type="Pfam" id="PF01527">
    <property type="entry name" value="HTH_Tnp_1"/>
    <property type="match status" value="1"/>
</dbReference>
<dbReference type="Proteomes" id="UP000529783">
    <property type="component" value="Unassembled WGS sequence"/>
</dbReference>
<organism evidence="3 4">
    <name type="scientific">Actinomadura luteofluorescens</name>
    <dbReference type="NCBI Taxonomy" id="46163"/>
    <lineage>
        <taxon>Bacteria</taxon>
        <taxon>Bacillati</taxon>
        <taxon>Actinomycetota</taxon>
        <taxon>Actinomycetes</taxon>
        <taxon>Streptosporangiales</taxon>
        <taxon>Thermomonosporaceae</taxon>
        <taxon>Actinomadura</taxon>
    </lineage>
</organism>
<dbReference type="PANTHER" id="PTHR46889">
    <property type="entry name" value="TRANSPOSASE INSF FOR INSERTION SEQUENCE IS3B-RELATED"/>
    <property type="match status" value="1"/>
</dbReference>
<sequence>MPKPYPPEFRRKALDLLESGRNVRDVAAALGIAESCLHRWRSRDLIERGLKAPSAGAVESAALAAANQRIQELENEVKILRKAAAAVEEVVPPKRRFELVTELADEGVPVKQSCLALGVSRSGYYDARSRPPSARAIRHAWLTDLIGTVHQASRQTYGSPRVHAELVQVHQITVGCNTVAMLMRRQGLSGLPLRRRAKRAPASTVVTDLVNRNFHRDGPNLL</sequence>
<dbReference type="GO" id="GO:0006313">
    <property type="term" value="P:DNA transposition"/>
    <property type="evidence" value="ECO:0007669"/>
    <property type="project" value="InterPro"/>
</dbReference>
<dbReference type="Gene3D" id="1.10.10.60">
    <property type="entry name" value="Homeodomain-like"/>
    <property type="match status" value="1"/>
</dbReference>
<gene>
    <name evidence="3" type="ORF">BJY14_007601</name>
</gene>